<feature type="transmembrane region" description="Helical" evidence="10">
    <location>
        <begin position="21"/>
        <end position="43"/>
    </location>
</feature>
<feature type="transmembrane region" description="Helical" evidence="10">
    <location>
        <begin position="63"/>
        <end position="85"/>
    </location>
</feature>
<feature type="transmembrane region" description="Helical" evidence="10">
    <location>
        <begin position="429"/>
        <end position="447"/>
    </location>
</feature>
<evidence type="ECO:0000313" key="12">
    <source>
        <dbReference type="Proteomes" id="UP000824056"/>
    </source>
</evidence>
<evidence type="ECO:0000256" key="2">
    <source>
        <dbReference type="ARBA" id="ARBA00008417"/>
    </source>
</evidence>
<dbReference type="EMBL" id="DXBG01000152">
    <property type="protein sequence ID" value="HIZ65477.1"/>
    <property type="molecule type" value="Genomic_DNA"/>
</dbReference>
<reference evidence="11" key="1">
    <citation type="journal article" date="2021" name="PeerJ">
        <title>Extensive microbial diversity within the chicken gut microbiome revealed by metagenomics and culture.</title>
        <authorList>
            <person name="Gilroy R."/>
            <person name="Ravi A."/>
            <person name="Getino M."/>
            <person name="Pursley I."/>
            <person name="Horton D.L."/>
            <person name="Alikhan N.F."/>
            <person name="Baker D."/>
            <person name="Gharbi K."/>
            <person name="Hall N."/>
            <person name="Watson M."/>
            <person name="Adriaenssens E.M."/>
            <person name="Foster-Nyarko E."/>
            <person name="Jarju S."/>
            <person name="Secka A."/>
            <person name="Antonio M."/>
            <person name="Oren A."/>
            <person name="Chaudhuri R.R."/>
            <person name="La Ragione R."/>
            <person name="Hildebrand F."/>
            <person name="Pallen M.J."/>
        </authorList>
    </citation>
    <scope>NUCLEOTIDE SEQUENCE</scope>
    <source>
        <strain evidence="11">1068</strain>
    </source>
</reference>
<name>A0A9D2FRN6_9FIRM</name>
<dbReference type="PIRSF" id="PIRSF006603">
    <property type="entry name" value="DinF"/>
    <property type="match status" value="1"/>
</dbReference>
<dbReference type="GO" id="GO:0005886">
    <property type="term" value="C:plasma membrane"/>
    <property type="evidence" value="ECO:0007669"/>
    <property type="project" value="UniProtKB-SubCell"/>
</dbReference>
<evidence type="ECO:0000256" key="10">
    <source>
        <dbReference type="SAM" id="Phobius"/>
    </source>
</evidence>
<dbReference type="GO" id="GO:0015297">
    <property type="term" value="F:antiporter activity"/>
    <property type="evidence" value="ECO:0007669"/>
    <property type="project" value="InterPro"/>
</dbReference>
<accession>A0A9D2FRN6</accession>
<evidence type="ECO:0000313" key="11">
    <source>
        <dbReference type="EMBL" id="HIZ65477.1"/>
    </source>
</evidence>
<keyword evidence="7 10" id="KW-1133">Transmembrane helix</keyword>
<evidence type="ECO:0000256" key="9">
    <source>
        <dbReference type="ARBA" id="ARBA00023251"/>
    </source>
</evidence>
<organism evidence="11 12">
    <name type="scientific">Candidatus Blautia pullicola</name>
    <dbReference type="NCBI Taxonomy" id="2838498"/>
    <lineage>
        <taxon>Bacteria</taxon>
        <taxon>Bacillati</taxon>
        <taxon>Bacillota</taxon>
        <taxon>Clostridia</taxon>
        <taxon>Lachnospirales</taxon>
        <taxon>Lachnospiraceae</taxon>
        <taxon>Blautia</taxon>
    </lineage>
</organism>
<evidence type="ECO:0000256" key="5">
    <source>
        <dbReference type="ARBA" id="ARBA00022475"/>
    </source>
</evidence>
<dbReference type="InterPro" id="IPR051327">
    <property type="entry name" value="MATE_MepA_subfamily"/>
</dbReference>
<comment type="similarity">
    <text evidence="2">Belongs to the multi antimicrobial extrusion (MATE) (TC 2.A.66.1) family. MepA subfamily.</text>
</comment>
<feature type="transmembrane region" description="Helical" evidence="10">
    <location>
        <begin position="322"/>
        <end position="345"/>
    </location>
</feature>
<dbReference type="GO" id="GO:0046677">
    <property type="term" value="P:response to antibiotic"/>
    <property type="evidence" value="ECO:0007669"/>
    <property type="project" value="UniProtKB-KW"/>
</dbReference>
<evidence type="ECO:0000256" key="1">
    <source>
        <dbReference type="ARBA" id="ARBA00004651"/>
    </source>
</evidence>
<keyword evidence="9" id="KW-0046">Antibiotic resistance</keyword>
<evidence type="ECO:0000256" key="4">
    <source>
        <dbReference type="ARBA" id="ARBA00022448"/>
    </source>
</evidence>
<dbReference type="PANTHER" id="PTHR43823">
    <property type="entry name" value="SPORULATION PROTEIN YKVU"/>
    <property type="match status" value="1"/>
</dbReference>
<dbReference type="InterPro" id="IPR002528">
    <property type="entry name" value="MATE_fam"/>
</dbReference>
<evidence type="ECO:0000256" key="8">
    <source>
        <dbReference type="ARBA" id="ARBA00023136"/>
    </source>
</evidence>
<comment type="subcellular location">
    <subcellularLocation>
        <location evidence="1">Cell membrane</location>
        <topology evidence="1">Multi-pass membrane protein</topology>
    </subcellularLocation>
</comment>
<feature type="transmembrane region" description="Helical" evidence="10">
    <location>
        <begin position="174"/>
        <end position="194"/>
    </location>
</feature>
<feature type="transmembrane region" description="Helical" evidence="10">
    <location>
        <begin position="200"/>
        <end position="219"/>
    </location>
</feature>
<evidence type="ECO:0000256" key="3">
    <source>
        <dbReference type="ARBA" id="ARBA00022106"/>
    </source>
</evidence>
<keyword evidence="6 10" id="KW-0812">Transmembrane</keyword>
<reference evidence="11" key="2">
    <citation type="submission" date="2021-04" db="EMBL/GenBank/DDBJ databases">
        <authorList>
            <person name="Gilroy R."/>
        </authorList>
    </citation>
    <scope>NUCLEOTIDE SEQUENCE</scope>
    <source>
        <strain evidence="11">1068</strain>
    </source>
</reference>
<comment type="caution">
    <text evidence="11">The sequence shown here is derived from an EMBL/GenBank/DDBJ whole genome shotgun (WGS) entry which is preliminary data.</text>
</comment>
<protein>
    <recommendedName>
        <fullName evidence="3">Multidrug export protein MepA</fullName>
    </recommendedName>
</protein>
<keyword evidence="5" id="KW-1003">Cell membrane</keyword>
<feature type="transmembrane region" description="Helical" evidence="10">
    <location>
        <begin position="97"/>
        <end position="120"/>
    </location>
</feature>
<sequence>MSQTDNKVMGTEKIPKLMMQMAVPSIIAQIINILYNIVDRIYIGHISGVGASALTGVGLTFPIITLISAFSAFVGTGGAPLAAIWMGKKDRKHAERILGTGVFMLLCFSVVLMAAFFLFQKPLLYAFGASDATIGYAMDYLTIYLIGTVFVQLALGLNPFIIAQGRSRTAMMSIVIGAVINIGLDPVFIFVFHLGVKGAAIATVISQAVSAAWNVRALMDKNAQMRIVPAYIRPSLRMMAQIFSLGVSPFIMRSTESLVSIVLNHQLQKYGGDLYVGSLTIMQSVMQLFSAPLQGFTQGVQPIVSYNFGAAKFDRVKTTYRWMIGGSFVISFLAALSAMVLPEFYAGLFTGEAELITLVGKVMPVFMMGMLIFGLQNGIQPTFLALGQAKISLFIALLRKVILLVPLALIFPHFFGVMGVYYAEPAADITSALLASLLFACNIKKILTMENLKKIK</sequence>
<dbReference type="PANTHER" id="PTHR43823:SF3">
    <property type="entry name" value="MULTIDRUG EXPORT PROTEIN MEPA"/>
    <property type="match status" value="1"/>
</dbReference>
<keyword evidence="4" id="KW-0813">Transport</keyword>
<gene>
    <name evidence="11" type="ORF">H9809_06230</name>
</gene>
<evidence type="ECO:0000256" key="7">
    <source>
        <dbReference type="ARBA" id="ARBA00022989"/>
    </source>
</evidence>
<dbReference type="NCBIfam" id="TIGR00797">
    <property type="entry name" value="matE"/>
    <property type="match status" value="1"/>
</dbReference>
<dbReference type="CDD" id="cd13143">
    <property type="entry name" value="MATE_MepA_like"/>
    <property type="match status" value="1"/>
</dbReference>
<dbReference type="InterPro" id="IPR048279">
    <property type="entry name" value="MdtK-like"/>
</dbReference>
<evidence type="ECO:0000256" key="6">
    <source>
        <dbReference type="ARBA" id="ARBA00022692"/>
    </source>
</evidence>
<dbReference type="Pfam" id="PF01554">
    <property type="entry name" value="MatE"/>
    <property type="match status" value="2"/>
</dbReference>
<feature type="transmembrane region" description="Helical" evidence="10">
    <location>
        <begin position="140"/>
        <end position="162"/>
    </location>
</feature>
<dbReference type="Proteomes" id="UP000824056">
    <property type="component" value="Unassembled WGS sequence"/>
</dbReference>
<keyword evidence="8 10" id="KW-0472">Membrane</keyword>
<dbReference type="AlphaFoldDB" id="A0A9D2FRN6"/>
<proteinExistence type="inferred from homology"/>
<dbReference type="InterPro" id="IPR045070">
    <property type="entry name" value="MATE_MepA-like"/>
</dbReference>
<feature type="transmembrane region" description="Helical" evidence="10">
    <location>
        <begin position="401"/>
        <end position="423"/>
    </location>
</feature>
<dbReference type="GO" id="GO:0042910">
    <property type="term" value="F:xenobiotic transmembrane transporter activity"/>
    <property type="evidence" value="ECO:0007669"/>
    <property type="project" value="InterPro"/>
</dbReference>